<protein>
    <submittedName>
        <fullName evidence="1">Uncharacterized protein</fullName>
    </submittedName>
</protein>
<organism evidence="1">
    <name type="scientific">Anguilla anguilla</name>
    <name type="common">European freshwater eel</name>
    <name type="synonym">Muraena anguilla</name>
    <dbReference type="NCBI Taxonomy" id="7936"/>
    <lineage>
        <taxon>Eukaryota</taxon>
        <taxon>Metazoa</taxon>
        <taxon>Chordata</taxon>
        <taxon>Craniata</taxon>
        <taxon>Vertebrata</taxon>
        <taxon>Euteleostomi</taxon>
        <taxon>Actinopterygii</taxon>
        <taxon>Neopterygii</taxon>
        <taxon>Teleostei</taxon>
        <taxon>Anguilliformes</taxon>
        <taxon>Anguillidae</taxon>
        <taxon>Anguilla</taxon>
    </lineage>
</organism>
<dbReference type="EMBL" id="GBXM01065934">
    <property type="protein sequence ID" value="JAH42643.1"/>
    <property type="molecule type" value="Transcribed_RNA"/>
</dbReference>
<evidence type="ECO:0000313" key="1">
    <source>
        <dbReference type="EMBL" id="JAH42643.1"/>
    </source>
</evidence>
<accession>A0A0E9SQ25</accession>
<reference evidence="1" key="2">
    <citation type="journal article" date="2015" name="Fish Shellfish Immunol.">
        <title>Early steps in the European eel (Anguilla anguilla)-Vibrio vulnificus interaction in the gills: Role of the RtxA13 toxin.</title>
        <authorList>
            <person name="Callol A."/>
            <person name="Pajuelo D."/>
            <person name="Ebbesson L."/>
            <person name="Teles M."/>
            <person name="MacKenzie S."/>
            <person name="Amaro C."/>
        </authorList>
    </citation>
    <scope>NUCLEOTIDE SEQUENCE</scope>
</reference>
<sequence length="12" mass="1396">MSISTQQHYSIT</sequence>
<proteinExistence type="predicted"/>
<name>A0A0E9SQ25_ANGAN</name>
<reference evidence="1" key="1">
    <citation type="submission" date="2014-11" db="EMBL/GenBank/DDBJ databases">
        <authorList>
            <person name="Amaro Gonzalez C."/>
        </authorList>
    </citation>
    <scope>NUCLEOTIDE SEQUENCE</scope>
</reference>